<evidence type="ECO:0000313" key="2">
    <source>
        <dbReference type="Proteomes" id="UP000664904"/>
    </source>
</evidence>
<name>A0A975HLD4_9GAMM</name>
<dbReference type="RefSeq" id="WP_208843604.1">
    <property type="nucleotide sequence ID" value="NZ_CP072133.1"/>
</dbReference>
<gene>
    <name evidence="1" type="ORF">J5O05_03420</name>
</gene>
<evidence type="ECO:0000313" key="1">
    <source>
        <dbReference type="EMBL" id="QTH71981.1"/>
    </source>
</evidence>
<dbReference type="EMBL" id="CP072133">
    <property type="protein sequence ID" value="QTH71981.1"/>
    <property type="molecule type" value="Genomic_DNA"/>
</dbReference>
<dbReference type="AlphaFoldDB" id="A0A975HLD4"/>
<organism evidence="1 2">
    <name type="scientific">Pseudoalteromonas xiamenensis</name>
    <dbReference type="NCBI Taxonomy" id="882626"/>
    <lineage>
        <taxon>Bacteria</taxon>
        <taxon>Pseudomonadati</taxon>
        <taxon>Pseudomonadota</taxon>
        <taxon>Gammaproteobacteria</taxon>
        <taxon>Alteromonadales</taxon>
        <taxon>Pseudoalteromonadaceae</taxon>
        <taxon>Pseudoalteromonas</taxon>
    </lineage>
</organism>
<keyword evidence="2" id="KW-1185">Reference proteome</keyword>
<sequence length="77" mass="9042">MSQQKQINDLSLFDCPQLFVQFKWLLKDLNLGKTVAFRFNAGQDLKDVLRYLEMKRLQYKRIDSNNSITIVVEGMSV</sequence>
<protein>
    <submittedName>
        <fullName evidence="1">Uncharacterized protein</fullName>
    </submittedName>
</protein>
<dbReference type="Proteomes" id="UP000664904">
    <property type="component" value="Chromosome"/>
</dbReference>
<reference evidence="1" key="1">
    <citation type="submission" date="2021-03" db="EMBL/GenBank/DDBJ databases">
        <title>Complete Genome of Pseudoalteromonas xiamenensis STKMTI.2, a new potential marine bacterium producing anti-Vibrio compounds.</title>
        <authorList>
            <person name="Handayani D.P."/>
            <person name="Isnansetyo A."/>
            <person name="Istiqomah I."/>
            <person name="Jumina J."/>
        </authorList>
    </citation>
    <scope>NUCLEOTIDE SEQUENCE</scope>
    <source>
        <strain evidence="1">STKMTI.2</strain>
    </source>
</reference>
<accession>A0A975HLD4</accession>
<proteinExistence type="predicted"/>
<dbReference type="KEGG" id="pxi:J5O05_03420"/>